<keyword evidence="2" id="KW-0812">Transmembrane</keyword>
<reference evidence="3 5" key="1">
    <citation type="submission" date="2015-12" db="EMBL/GenBank/DDBJ databases">
        <title>Bacillus cereus Group isolate.</title>
        <authorList>
            <person name="Kovac J."/>
        </authorList>
    </citation>
    <scope>NUCLEOTIDE SEQUENCE [LARGE SCALE GENOMIC DNA]</scope>
    <source>
        <strain evidence="3 5">FSL W8-0275</strain>
    </source>
</reference>
<evidence type="ECO:0000256" key="2">
    <source>
        <dbReference type="SAM" id="Phobius"/>
    </source>
</evidence>
<evidence type="ECO:0000313" key="4">
    <source>
        <dbReference type="EMBL" id="OKA32404.1"/>
    </source>
</evidence>
<dbReference type="AlphaFoldDB" id="A0A150B677"/>
<dbReference type="Proteomes" id="UP000186535">
    <property type="component" value="Unassembled WGS sequence"/>
</dbReference>
<organism evidence="3 5">
    <name type="scientific">Bacillus cereus</name>
    <dbReference type="NCBI Taxonomy" id="1396"/>
    <lineage>
        <taxon>Bacteria</taxon>
        <taxon>Bacillati</taxon>
        <taxon>Bacillota</taxon>
        <taxon>Bacilli</taxon>
        <taxon>Bacillales</taxon>
        <taxon>Bacillaceae</taxon>
        <taxon>Bacillus</taxon>
        <taxon>Bacillus cereus group</taxon>
    </lineage>
</organism>
<dbReference type="PATRIC" id="fig|1396.446.peg.5598"/>
<evidence type="ECO:0000313" key="6">
    <source>
        <dbReference type="Proteomes" id="UP000186535"/>
    </source>
</evidence>
<dbReference type="InterPro" id="IPR019715">
    <property type="entry name" value="Haemolysin_XhlA"/>
</dbReference>
<feature type="coiled-coil region" evidence="1">
    <location>
        <begin position="4"/>
        <end position="31"/>
    </location>
</feature>
<evidence type="ECO:0000256" key="1">
    <source>
        <dbReference type="SAM" id="Coils"/>
    </source>
</evidence>
<reference evidence="4 6" key="2">
    <citation type="submission" date="2016-11" db="EMBL/GenBank/DDBJ databases">
        <title>Identification of Bacillus cereus isolated from egg-white.</title>
        <authorList>
            <person name="Soni A."/>
            <person name="Oey I."/>
            <person name="Silcock P."/>
            <person name="Bremer P."/>
        </authorList>
    </citation>
    <scope>NUCLEOTIDE SEQUENCE [LARGE SCALE GENOMIC DNA]</scope>
    <source>
        <strain evidence="4 6">NZAS03</strain>
    </source>
</reference>
<name>A0A150B677_BACCE</name>
<evidence type="ECO:0008006" key="7">
    <source>
        <dbReference type="Google" id="ProtNLM"/>
    </source>
</evidence>
<dbReference type="Pfam" id="PF10779">
    <property type="entry name" value="XhlA"/>
    <property type="match status" value="1"/>
</dbReference>
<protein>
    <recommendedName>
        <fullName evidence="7">XpaF1 protein</fullName>
    </recommendedName>
</protein>
<evidence type="ECO:0000313" key="5">
    <source>
        <dbReference type="Proteomes" id="UP000075591"/>
    </source>
</evidence>
<comment type="caution">
    <text evidence="3">The sequence shown here is derived from an EMBL/GenBank/DDBJ whole genome shotgun (WGS) entry which is preliminary data.</text>
</comment>
<dbReference type="Proteomes" id="UP000075591">
    <property type="component" value="Unassembled WGS sequence"/>
</dbReference>
<sequence length="77" mass="9011">MEELRELNDKIQQLKLDQKEIQHDIRVLESRVLVNEKEILTINKQLEKISANTTWVLRLIIGGLLTVLLSILMKSFL</sequence>
<keyword evidence="1" id="KW-0175">Coiled coil</keyword>
<dbReference type="RefSeq" id="WP_048519243.1">
    <property type="nucleotide sequence ID" value="NZ_CAKJVO010000045.1"/>
</dbReference>
<accession>A0A150B677</accession>
<dbReference type="EMBL" id="MPON01000022">
    <property type="protein sequence ID" value="OKA32404.1"/>
    <property type="molecule type" value="Genomic_DNA"/>
</dbReference>
<gene>
    <name evidence="3" type="ORF">AT274_15850</name>
    <name evidence="4" type="ORF">BJR07_28395</name>
</gene>
<proteinExistence type="predicted"/>
<keyword evidence="2" id="KW-0472">Membrane</keyword>
<evidence type="ECO:0000313" key="3">
    <source>
        <dbReference type="EMBL" id="KXY00931.1"/>
    </source>
</evidence>
<feature type="transmembrane region" description="Helical" evidence="2">
    <location>
        <begin position="55"/>
        <end position="73"/>
    </location>
</feature>
<dbReference type="EMBL" id="LOMT01000036">
    <property type="protein sequence ID" value="KXY00931.1"/>
    <property type="molecule type" value="Genomic_DNA"/>
</dbReference>
<keyword evidence="2" id="KW-1133">Transmembrane helix</keyword>